<evidence type="ECO:0000256" key="2">
    <source>
        <dbReference type="ARBA" id="ARBA00022692"/>
    </source>
</evidence>
<feature type="transmembrane region" description="Helical" evidence="5">
    <location>
        <begin position="93"/>
        <end position="113"/>
    </location>
</feature>
<proteinExistence type="predicted"/>
<keyword evidence="2 5" id="KW-0812">Transmembrane</keyword>
<feature type="transmembrane region" description="Helical" evidence="5">
    <location>
        <begin position="288"/>
        <end position="311"/>
    </location>
</feature>
<feature type="transmembrane region" description="Helical" evidence="5">
    <location>
        <begin position="151"/>
        <end position="172"/>
    </location>
</feature>
<sequence length="355" mass="39484">MSDHQTIVPDRSVESEEREYQTKPVSRFTRWYRSPLFNVFLVGMISFTQPGIWNVLNSEFGIWLGLRELGQLIGASIQLSLNVHDGQRGKVSYTKYLVLIGLQCLGLPLALLVSSPQKVIRPDRKRMPDPTKNKAVLGEVRKFFSVRSRTLGSLTSGIASTFANIFWGWFYDRKSISRPTLAKVTWFLFSISMLGLLGWQVANERLYSETVPKVTLDWANPGFGRGFAVMVLLRFLNESHYMFVYWIVGAFFDDLETLTLAVGIIRSFESVGSCLAFGIGAAQVAPMVNLVIAFIMFGITIPTTSYVVFLVPERPVDSRKIEYDDDGASSSSLDAADSTAVGKVADAIDGPPFSS</sequence>
<dbReference type="PANTHER" id="PTHR23294">
    <property type="entry name" value="ET TRANSLATION PRODUCT-RELATED"/>
    <property type="match status" value="1"/>
</dbReference>
<reference evidence="6" key="1">
    <citation type="submission" date="2023-06" db="EMBL/GenBank/DDBJ databases">
        <title>Genome-scale phylogeny and comparative genomics of the fungal order Sordariales.</title>
        <authorList>
            <consortium name="Lawrence Berkeley National Laboratory"/>
            <person name="Hensen N."/>
            <person name="Bonometti L."/>
            <person name="Westerberg I."/>
            <person name="Brannstrom I.O."/>
            <person name="Guillou S."/>
            <person name="Cros-Aarteil S."/>
            <person name="Calhoun S."/>
            <person name="Haridas S."/>
            <person name="Kuo A."/>
            <person name="Mondo S."/>
            <person name="Pangilinan J."/>
            <person name="Riley R."/>
            <person name="Labutti K."/>
            <person name="Andreopoulos B."/>
            <person name="Lipzen A."/>
            <person name="Chen C."/>
            <person name="Yanf M."/>
            <person name="Daum C."/>
            <person name="Ng V."/>
            <person name="Clum A."/>
            <person name="Steindorff A."/>
            <person name="Ohm R."/>
            <person name="Martin F."/>
            <person name="Silar P."/>
            <person name="Natvig D."/>
            <person name="Lalanne C."/>
            <person name="Gautier V."/>
            <person name="Ament-Velasquez S.L."/>
            <person name="Kruys A."/>
            <person name="Hutchinson M.I."/>
            <person name="Powell A.J."/>
            <person name="Barry K."/>
            <person name="Miller A.N."/>
            <person name="Grigoriev I.V."/>
            <person name="Debuchy R."/>
            <person name="Gladieux P."/>
            <person name="Thoren M.H."/>
            <person name="Johannesson H."/>
        </authorList>
    </citation>
    <scope>NUCLEOTIDE SEQUENCE</scope>
    <source>
        <strain evidence="6">8032-3</strain>
    </source>
</reference>
<feature type="transmembrane region" description="Helical" evidence="5">
    <location>
        <begin position="218"/>
        <end position="236"/>
    </location>
</feature>
<comment type="caution">
    <text evidence="6">The sequence shown here is derived from an EMBL/GenBank/DDBJ whole genome shotgun (WGS) entry which is preliminary data.</text>
</comment>
<dbReference type="Proteomes" id="UP001244011">
    <property type="component" value="Unassembled WGS sequence"/>
</dbReference>
<name>A0AAJ0FH76_9PEZI</name>
<accession>A0AAJ0FH76</accession>
<comment type="subcellular location">
    <subcellularLocation>
        <location evidence="1">Membrane</location>
        <topology evidence="1">Multi-pass membrane protein</topology>
    </subcellularLocation>
</comment>
<feature type="transmembrane region" description="Helical" evidence="5">
    <location>
        <begin position="243"/>
        <end position="268"/>
    </location>
</feature>
<dbReference type="Gene3D" id="1.20.1250.20">
    <property type="entry name" value="MFS general substrate transporter like domains"/>
    <property type="match status" value="1"/>
</dbReference>
<evidence type="ECO:0000256" key="3">
    <source>
        <dbReference type="ARBA" id="ARBA00022989"/>
    </source>
</evidence>
<evidence type="ECO:0000256" key="5">
    <source>
        <dbReference type="SAM" id="Phobius"/>
    </source>
</evidence>
<dbReference type="SUPFAM" id="SSF103473">
    <property type="entry name" value="MFS general substrate transporter"/>
    <property type="match status" value="1"/>
</dbReference>
<dbReference type="RefSeq" id="XP_060283625.1">
    <property type="nucleotide sequence ID" value="XM_060429919.1"/>
</dbReference>
<dbReference type="InterPro" id="IPR036259">
    <property type="entry name" value="MFS_trans_sf"/>
</dbReference>
<organism evidence="6 7">
    <name type="scientific">Phialemonium atrogriseum</name>
    <dbReference type="NCBI Taxonomy" id="1093897"/>
    <lineage>
        <taxon>Eukaryota</taxon>
        <taxon>Fungi</taxon>
        <taxon>Dikarya</taxon>
        <taxon>Ascomycota</taxon>
        <taxon>Pezizomycotina</taxon>
        <taxon>Sordariomycetes</taxon>
        <taxon>Sordariomycetidae</taxon>
        <taxon>Cephalothecales</taxon>
        <taxon>Cephalothecaceae</taxon>
        <taxon>Phialemonium</taxon>
    </lineage>
</organism>
<evidence type="ECO:0000256" key="1">
    <source>
        <dbReference type="ARBA" id="ARBA00004141"/>
    </source>
</evidence>
<dbReference type="GO" id="GO:0016020">
    <property type="term" value="C:membrane"/>
    <property type="evidence" value="ECO:0007669"/>
    <property type="project" value="UniProtKB-SubCell"/>
</dbReference>
<dbReference type="PANTHER" id="PTHR23294:SF57">
    <property type="entry name" value="CINA C-TERMINAL DOMAIN-CONTAINING PROTEIN"/>
    <property type="match status" value="1"/>
</dbReference>
<gene>
    <name evidence="6" type="ORF">QBC33DRAFT_558893</name>
</gene>
<dbReference type="AlphaFoldDB" id="A0AAJ0FH76"/>
<dbReference type="InterPro" id="IPR051617">
    <property type="entry name" value="UNC-93-like_regulator"/>
</dbReference>
<feature type="transmembrane region" description="Helical" evidence="5">
    <location>
        <begin position="184"/>
        <end position="202"/>
    </location>
</feature>
<dbReference type="GeneID" id="85313106"/>
<keyword evidence="3 5" id="KW-1133">Transmembrane helix</keyword>
<dbReference type="EMBL" id="MU839008">
    <property type="protein sequence ID" value="KAK1767412.1"/>
    <property type="molecule type" value="Genomic_DNA"/>
</dbReference>
<evidence type="ECO:0000256" key="4">
    <source>
        <dbReference type="ARBA" id="ARBA00023136"/>
    </source>
</evidence>
<evidence type="ECO:0000313" key="6">
    <source>
        <dbReference type="EMBL" id="KAK1767412.1"/>
    </source>
</evidence>
<evidence type="ECO:0000313" key="7">
    <source>
        <dbReference type="Proteomes" id="UP001244011"/>
    </source>
</evidence>
<keyword evidence="4 5" id="KW-0472">Membrane</keyword>
<protein>
    <submittedName>
        <fullName evidence="6">UNC93-like protein</fullName>
    </submittedName>
</protein>
<keyword evidence="7" id="KW-1185">Reference proteome</keyword>